<name>E3FZU1_STIAD</name>
<gene>
    <name evidence="3" type="ordered locus">STAUR_2152</name>
</gene>
<dbReference type="STRING" id="378806.STAUR_2152"/>
<dbReference type="OrthoDB" id="5383139at2"/>
<keyword evidence="4" id="KW-1185">Reference proteome</keyword>
<feature type="region of interest" description="Disordered" evidence="1">
    <location>
        <begin position="1"/>
        <end position="44"/>
    </location>
</feature>
<sequence>MATRSRIPPFPAGVSSGDAEGEEAFGSLEFPAGEASPPEPEEEVFAPRRALAPSAPTPPLGVPLPVLVWVEQAHREQGEARQRLALRINQWLAKMASGGGGRPAAEVFHRLLEGGKLEGLVDEKGEACVEAAVRGLLALGFPYALEVRPEDLERLHTRLPAPSSPRPEPKGLAAAIGAGGALGQIGLEVGLSGELSPQVTLEVGALLVALGTVLMSTPRTGARHLGLAGLALASVTEIFLGMSPGYAGLVSGLAGLVAFLLFAGRKG</sequence>
<evidence type="ECO:0000313" key="3">
    <source>
        <dbReference type="EMBL" id="ADO69956.1"/>
    </source>
</evidence>
<accession>E3FZU1</accession>
<dbReference type="EMBL" id="CP002271">
    <property type="protein sequence ID" value="ADO69956.1"/>
    <property type="molecule type" value="Genomic_DNA"/>
</dbReference>
<dbReference type="HOGENOM" id="CLU_1033320_0_0_7"/>
<protein>
    <submittedName>
        <fullName evidence="3">Conserved uncharacterized protein</fullName>
    </submittedName>
</protein>
<feature type="transmembrane region" description="Helical" evidence="2">
    <location>
        <begin position="246"/>
        <end position="264"/>
    </location>
</feature>
<dbReference type="eggNOG" id="ENOG5031FE8">
    <property type="taxonomic scope" value="Bacteria"/>
</dbReference>
<reference evidence="3 4" key="1">
    <citation type="journal article" date="2011" name="Mol. Biol. Evol.">
        <title>Comparative genomic analysis of fruiting body formation in Myxococcales.</title>
        <authorList>
            <person name="Huntley S."/>
            <person name="Hamann N."/>
            <person name="Wegener-Feldbrugge S."/>
            <person name="Treuner-Lange A."/>
            <person name="Kube M."/>
            <person name="Reinhardt R."/>
            <person name="Klages S."/>
            <person name="Muller R."/>
            <person name="Ronning C.M."/>
            <person name="Nierman W.C."/>
            <person name="Sogaard-Andersen L."/>
        </authorList>
    </citation>
    <scope>NUCLEOTIDE SEQUENCE [LARGE SCALE GENOMIC DNA]</scope>
    <source>
        <strain evidence="3 4">DW4/3-1</strain>
    </source>
</reference>
<keyword evidence="2" id="KW-0472">Membrane</keyword>
<dbReference type="Proteomes" id="UP000001351">
    <property type="component" value="Chromosome"/>
</dbReference>
<dbReference type="RefSeq" id="WP_013375062.1">
    <property type="nucleotide sequence ID" value="NC_014623.1"/>
</dbReference>
<dbReference type="KEGG" id="sur:STAUR_2152"/>
<keyword evidence="2" id="KW-1133">Transmembrane helix</keyword>
<dbReference type="AlphaFoldDB" id="E3FZU1"/>
<organism evidence="3 4">
    <name type="scientific">Stigmatella aurantiaca (strain DW4/3-1)</name>
    <dbReference type="NCBI Taxonomy" id="378806"/>
    <lineage>
        <taxon>Bacteria</taxon>
        <taxon>Pseudomonadati</taxon>
        <taxon>Myxococcota</taxon>
        <taxon>Myxococcia</taxon>
        <taxon>Myxococcales</taxon>
        <taxon>Cystobacterineae</taxon>
        <taxon>Archangiaceae</taxon>
        <taxon>Stigmatella</taxon>
    </lineage>
</organism>
<keyword evidence="2" id="KW-0812">Transmembrane</keyword>
<proteinExistence type="predicted"/>
<evidence type="ECO:0000256" key="2">
    <source>
        <dbReference type="SAM" id="Phobius"/>
    </source>
</evidence>
<evidence type="ECO:0000313" key="4">
    <source>
        <dbReference type="Proteomes" id="UP000001351"/>
    </source>
</evidence>
<evidence type="ECO:0000256" key="1">
    <source>
        <dbReference type="SAM" id="MobiDB-lite"/>
    </source>
</evidence>